<gene>
    <name evidence="2" type="ORF">MYP_3874</name>
</gene>
<dbReference type="eggNOG" id="COG0451">
    <property type="taxonomic scope" value="Bacteria"/>
</dbReference>
<dbReference type="InterPro" id="IPR036291">
    <property type="entry name" value="NAD(P)-bd_dom_sf"/>
</dbReference>
<reference evidence="2 3" key="1">
    <citation type="submission" date="2014-09" db="EMBL/GenBank/DDBJ databases">
        <title>Sporocytophaga myxococcoides PG-01 genome sequencing.</title>
        <authorList>
            <person name="Liu L."/>
            <person name="Gao P.J."/>
            <person name="Chen G.J."/>
            <person name="Wang L.S."/>
        </authorList>
    </citation>
    <scope>NUCLEOTIDE SEQUENCE [LARGE SCALE GENOMIC DNA]</scope>
    <source>
        <strain evidence="2 3">PG-01</strain>
    </source>
</reference>
<sequence>MQTILGSGGAIGIDLARELKTYTKDIRLVSRNPKKVNPDDQLFSADLSDPSSVDKAIQGSDIVYLTIGFEYKLSVWKRKWPPLINHVIEACKRYNAKLVFFDNVYMYDPECIGNMTEETPVNPSSEKGKIRAAIADKIMKETKNGLTALIARSADFYGPSIKNSIMNELVYKNLKKGKAANWMASVNKIHNFTYTPDAAKATAMLGNTQDCYNQIWHLPTDASKMTGKQWIELFAKEMRITPKYLVLPSWLISVLGLFVPIMKELKEMNYQNEKDYFFNSSKFEKYFDFKPTTPEIGVRNIIEADTGMF</sequence>
<dbReference type="InterPro" id="IPR001509">
    <property type="entry name" value="Epimerase_deHydtase"/>
</dbReference>
<evidence type="ECO:0000313" key="2">
    <source>
        <dbReference type="EMBL" id="GAL86644.1"/>
    </source>
</evidence>
<dbReference type="SUPFAM" id="SSF51735">
    <property type="entry name" value="NAD(P)-binding Rossmann-fold domains"/>
    <property type="match status" value="1"/>
</dbReference>
<dbReference type="STRING" id="153721.MYP_3874"/>
<evidence type="ECO:0000259" key="1">
    <source>
        <dbReference type="Pfam" id="PF01370"/>
    </source>
</evidence>
<keyword evidence="3" id="KW-1185">Reference proteome</keyword>
<accession>A0A098LJI1</accession>
<dbReference type="Pfam" id="PF01370">
    <property type="entry name" value="Epimerase"/>
    <property type="match status" value="1"/>
</dbReference>
<dbReference type="OrthoDB" id="112777at2"/>
<comment type="caution">
    <text evidence="2">The sequence shown here is derived from an EMBL/GenBank/DDBJ whole genome shotgun (WGS) entry which is preliminary data.</text>
</comment>
<dbReference type="InterPro" id="IPR050177">
    <property type="entry name" value="Lipid_A_modif_metabolic_enz"/>
</dbReference>
<proteinExistence type="predicted"/>
<protein>
    <recommendedName>
        <fullName evidence="1">NAD-dependent epimerase/dehydratase domain-containing protein</fullName>
    </recommendedName>
</protein>
<dbReference type="Gene3D" id="3.40.50.720">
    <property type="entry name" value="NAD(P)-binding Rossmann-like Domain"/>
    <property type="match status" value="1"/>
</dbReference>
<feature type="domain" description="NAD-dependent epimerase/dehydratase" evidence="1">
    <location>
        <begin position="4"/>
        <end position="206"/>
    </location>
</feature>
<dbReference type="PANTHER" id="PTHR43245">
    <property type="entry name" value="BIFUNCTIONAL POLYMYXIN RESISTANCE PROTEIN ARNA"/>
    <property type="match status" value="1"/>
</dbReference>
<dbReference type="RefSeq" id="WP_045466955.1">
    <property type="nucleotide sequence ID" value="NZ_BBLT01000009.1"/>
</dbReference>
<dbReference type="PANTHER" id="PTHR43245:SF13">
    <property type="entry name" value="UDP-D-APIOSE_UDP-D-XYLOSE SYNTHASE 2"/>
    <property type="match status" value="1"/>
</dbReference>
<dbReference type="Proteomes" id="UP000030185">
    <property type="component" value="Unassembled WGS sequence"/>
</dbReference>
<evidence type="ECO:0000313" key="3">
    <source>
        <dbReference type="Proteomes" id="UP000030185"/>
    </source>
</evidence>
<organism evidence="2 3">
    <name type="scientific">Sporocytophaga myxococcoides</name>
    <dbReference type="NCBI Taxonomy" id="153721"/>
    <lineage>
        <taxon>Bacteria</taxon>
        <taxon>Pseudomonadati</taxon>
        <taxon>Bacteroidota</taxon>
        <taxon>Cytophagia</taxon>
        <taxon>Cytophagales</taxon>
        <taxon>Cytophagaceae</taxon>
        <taxon>Sporocytophaga</taxon>
    </lineage>
</organism>
<name>A0A098LJI1_9BACT</name>
<dbReference type="EMBL" id="BBLT01000009">
    <property type="protein sequence ID" value="GAL86644.1"/>
    <property type="molecule type" value="Genomic_DNA"/>
</dbReference>
<dbReference type="AlphaFoldDB" id="A0A098LJI1"/>